<dbReference type="EMBL" id="LCWF01000182">
    <property type="protein sequence ID" value="KKY15595.1"/>
    <property type="molecule type" value="Genomic_DNA"/>
</dbReference>
<name>A0A0G2GF00_PHACM</name>
<comment type="caution">
    <text evidence="2">The sequence shown here is derived from an EMBL/GenBank/DDBJ whole genome shotgun (WGS) entry which is preliminary data.</text>
</comment>
<protein>
    <submittedName>
        <fullName evidence="2">Uncharacterized protein</fullName>
    </submittedName>
</protein>
<organism evidence="2 3">
    <name type="scientific">Phaeomoniella chlamydospora</name>
    <name type="common">Phaeoacremonium chlamydosporum</name>
    <dbReference type="NCBI Taxonomy" id="158046"/>
    <lineage>
        <taxon>Eukaryota</taxon>
        <taxon>Fungi</taxon>
        <taxon>Dikarya</taxon>
        <taxon>Ascomycota</taxon>
        <taxon>Pezizomycotina</taxon>
        <taxon>Eurotiomycetes</taxon>
        <taxon>Chaetothyriomycetidae</taxon>
        <taxon>Phaeomoniellales</taxon>
        <taxon>Phaeomoniellaceae</taxon>
        <taxon>Phaeomoniella</taxon>
    </lineage>
</organism>
<keyword evidence="3" id="KW-1185">Reference proteome</keyword>
<dbReference type="AlphaFoldDB" id="A0A0G2GF00"/>
<feature type="region of interest" description="Disordered" evidence="1">
    <location>
        <begin position="1"/>
        <end position="84"/>
    </location>
</feature>
<evidence type="ECO:0000313" key="3">
    <source>
        <dbReference type="Proteomes" id="UP000053317"/>
    </source>
</evidence>
<feature type="compositionally biased region" description="Polar residues" evidence="1">
    <location>
        <begin position="1"/>
        <end position="14"/>
    </location>
</feature>
<gene>
    <name evidence="2" type="ORF">UCRPC4_g06227</name>
</gene>
<evidence type="ECO:0000313" key="2">
    <source>
        <dbReference type="EMBL" id="KKY15595.1"/>
    </source>
</evidence>
<reference evidence="2 3" key="2">
    <citation type="submission" date="2015-05" db="EMBL/GenBank/DDBJ databases">
        <authorList>
            <person name="Morales-Cruz A."/>
            <person name="Amrine K.C."/>
            <person name="Cantu D."/>
        </authorList>
    </citation>
    <scope>NUCLEOTIDE SEQUENCE [LARGE SCALE GENOMIC DNA]</scope>
    <source>
        <strain evidence="2">UCRPC4</strain>
    </source>
</reference>
<accession>A0A0G2GF00</accession>
<sequence>MSGSGHSKVPQTAGASEKFLKKDAQAHGFGASNAPAHKDQPAPGERPVASDSGKTNGATNVPGEKGIGGVDVREEMENGRANMK</sequence>
<dbReference type="OrthoDB" id="4753113at2759"/>
<reference evidence="2 3" key="1">
    <citation type="submission" date="2015-05" db="EMBL/GenBank/DDBJ databases">
        <title>Distinctive expansion of gene families associated with plant cell wall degradation and secondary metabolism in the genomes of grapevine trunk pathogens.</title>
        <authorList>
            <person name="Lawrence D.P."/>
            <person name="Travadon R."/>
            <person name="Rolshausen P.E."/>
            <person name="Baumgartner K."/>
        </authorList>
    </citation>
    <scope>NUCLEOTIDE SEQUENCE [LARGE SCALE GENOMIC DNA]</scope>
    <source>
        <strain evidence="2">UCRPC4</strain>
    </source>
</reference>
<proteinExistence type="predicted"/>
<dbReference type="Proteomes" id="UP000053317">
    <property type="component" value="Unassembled WGS sequence"/>
</dbReference>
<evidence type="ECO:0000256" key="1">
    <source>
        <dbReference type="SAM" id="MobiDB-lite"/>
    </source>
</evidence>